<organism evidence="2 3">
    <name type="scientific">Dichomitus squalens</name>
    <dbReference type="NCBI Taxonomy" id="114155"/>
    <lineage>
        <taxon>Eukaryota</taxon>
        <taxon>Fungi</taxon>
        <taxon>Dikarya</taxon>
        <taxon>Basidiomycota</taxon>
        <taxon>Agaricomycotina</taxon>
        <taxon>Agaricomycetes</taxon>
        <taxon>Polyporales</taxon>
        <taxon>Polyporaceae</taxon>
        <taxon>Dichomitus</taxon>
    </lineage>
</organism>
<dbReference type="EMBL" id="ML145173">
    <property type="protein sequence ID" value="TBU55188.1"/>
    <property type="molecule type" value="Genomic_DNA"/>
</dbReference>
<dbReference type="AlphaFoldDB" id="A0A4Q9NL51"/>
<protein>
    <submittedName>
        <fullName evidence="2">Glyoxalase-like domain-containing protein</fullName>
    </submittedName>
</protein>
<sequence>MHGFVNDLFPPKLLEDGMIPEGDFYRLDNISPGGTHSHGLTANTLVIFADGTYLELAHFVAPPHTNSTHGWAQKQPGWIDYAFSGNGGAPSIAEAINARAEKEGTAVRYEPEIRGERKRDEDGALLQWTITGRVGGEERFRFPFYCGDLTPRELRVPLEPSNVTHPNTAQGIAYFKILVPQGELDGTVHQLTSVLGSAPRTSTSSEIAWDLDPQPSRVTLVSAPTQLILRAAQDEEELAYVRARGASVYEVGFFVLESKDELVGGTPYGRVAWVRGVGDGGGA</sequence>
<gene>
    <name evidence="2" type="ORF">BD310DRAFT_1041274</name>
</gene>
<evidence type="ECO:0000259" key="1">
    <source>
        <dbReference type="Pfam" id="PF13468"/>
    </source>
</evidence>
<dbReference type="InterPro" id="IPR029068">
    <property type="entry name" value="Glyas_Bleomycin-R_OHBP_Dase"/>
</dbReference>
<evidence type="ECO:0000313" key="2">
    <source>
        <dbReference type="EMBL" id="TBU55188.1"/>
    </source>
</evidence>
<keyword evidence="3" id="KW-1185">Reference proteome</keyword>
<proteinExistence type="predicted"/>
<dbReference type="Proteomes" id="UP000292082">
    <property type="component" value="Unassembled WGS sequence"/>
</dbReference>
<dbReference type="PANTHER" id="PTHR40265">
    <property type="entry name" value="BLL2707 PROTEIN"/>
    <property type="match status" value="1"/>
</dbReference>
<dbReference type="PANTHER" id="PTHR40265:SF1">
    <property type="entry name" value="GLYOXALASE-LIKE DOMAIN-CONTAINING PROTEIN"/>
    <property type="match status" value="1"/>
</dbReference>
<reference evidence="2 3" key="1">
    <citation type="submission" date="2019-01" db="EMBL/GenBank/DDBJ databases">
        <title>Draft genome sequences of three monokaryotic isolates of the white-rot basidiomycete fungus Dichomitus squalens.</title>
        <authorList>
            <consortium name="DOE Joint Genome Institute"/>
            <person name="Lopez S.C."/>
            <person name="Andreopoulos B."/>
            <person name="Pangilinan J."/>
            <person name="Lipzen A."/>
            <person name="Riley R."/>
            <person name="Ahrendt S."/>
            <person name="Ng V."/>
            <person name="Barry K."/>
            <person name="Daum C."/>
            <person name="Grigoriev I.V."/>
            <person name="Hilden K.S."/>
            <person name="Makela M.R."/>
            <person name="de Vries R.P."/>
        </authorList>
    </citation>
    <scope>NUCLEOTIDE SEQUENCE [LARGE SCALE GENOMIC DNA]</scope>
    <source>
        <strain evidence="2 3">CBS 464.89</strain>
    </source>
</reference>
<accession>A0A4Q9NL51</accession>
<feature type="domain" description="Glyoxalase-like" evidence="1">
    <location>
        <begin position="30"/>
        <end position="182"/>
    </location>
</feature>
<dbReference type="InterPro" id="IPR025870">
    <property type="entry name" value="Glyoxalase-like_dom"/>
</dbReference>
<name>A0A4Q9NL51_9APHY</name>
<evidence type="ECO:0000313" key="3">
    <source>
        <dbReference type="Proteomes" id="UP000292082"/>
    </source>
</evidence>
<dbReference type="Gene3D" id="3.10.180.10">
    <property type="entry name" value="2,3-Dihydroxybiphenyl 1,2-Dioxygenase, domain 1"/>
    <property type="match status" value="1"/>
</dbReference>
<dbReference type="Pfam" id="PF13468">
    <property type="entry name" value="Glyoxalase_3"/>
    <property type="match status" value="1"/>
</dbReference>